<keyword evidence="2" id="KW-1185">Reference proteome</keyword>
<dbReference type="RefSeq" id="YP_009304296.1">
    <property type="nucleotide sequence ID" value="NC_031267.1"/>
</dbReference>
<dbReference type="EMBL" id="KU963256">
    <property type="protein sequence ID" value="AMS03280.1"/>
    <property type="molecule type" value="Genomic_DNA"/>
</dbReference>
<protein>
    <submittedName>
        <fullName evidence="1">Uncharacterized protein</fullName>
    </submittedName>
</protein>
<reference evidence="2" key="1">
    <citation type="submission" date="2016-03" db="EMBL/GenBank/DDBJ databases">
        <authorList>
            <person name="Ploux O."/>
        </authorList>
    </citation>
    <scope>NUCLEOTIDE SEQUENCE [LARGE SCALE GENOMIC DNA]</scope>
</reference>
<evidence type="ECO:0000313" key="2">
    <source>
        <dbReference type="Proteomes" id="UP000201844"/>
    </source>
</evidence>
<name>A0A142KAZ7_9CAUD</name>
<accession>A0A142KAZ7</accession>
<dbReference type="GeneID" id="29123303"/>
<gene>
    <name evidence="1" type="primary">37</name>
    <name evidence="1" type="ORF">SEA_LUCKY10_37</name>
</gene>
<organism evidence="1 2">
    <name type="scientific">Gordonia phage Lucky10</name>
    <dbReference type="NCBI Taxonomy" id="1821557"/>
    <lineage>
        <taxon>Viruses</taxon>
        <taxon>Duplodnaviria</taxon>
        <taxon>Heunggongvirae</taxon>
        <taxon>Uroviricota</taxon>
        <taxon>Caudoviricetes</taxon>
        <taxon>Luckytenvirus</taxon>
        <taxon>Luckytenvirus lucky10</taxon>
    </lineage>
</organism>
<dbReference type="OrthoDB" id="21360at10239"/>
<proteinExistence type="predicted"/>
<evidence type="ECO:0000313" key="1">
    <source>
        <dbReference type="EMBL" id="AMS03280.1"/>
    </source>
</evidence>
<dbReference type="Proteomes" id="UP000201844">
    <property type="component" value="Segment"/>
</dbReference>
<dbReference type="KEGG" id="vg:29123303"/>
<sequence length="139" mass="16413">MTRWHPWRRARDLHPDITIDCTRRLPAGTMGLIGEETVWIHRGLTQTERRCTLTHELMHIEMPDADEEMIERETARRLITLPQLVDAFRWLRHPSLPELAEHLWVDQQTAWTRMQNLDPIEVAEIEAATEGDWSWSDVA</sequence>